<evidence type="ECO:0000313" key="2">
    <source>
        <dbReference type="Proteomes" id="UP001055879"/>
    </source>
</evidence>
<evidence type="ECO:0000313" key="1">
    <source>
        <dbReference type="EMBL" id="KAI3757997.1"/>
    </source>
</evidence>
<reference evidence="2" key="1">
    <citation type="journal article" date="2022" name="Mol. Ecol. Resour.">
        <title>The genomes of chicory, endive, great burdock and yacon provide insights into Asteraceae palaeo-polyploidization history and plant inulin production.</title>
        <authorList>
            <person name="Fan W."/>
            <person name="Wang S."/>
            <person name="Wang H."/>
            <person name="Wang A."/>
            <person name="Jiang F."/>
            <person name="Liu H."/>
            <person name="Zhao H."/>
            <person name="Xu D."/>
            <person name="Zhang Y."/>
        </authorList>
    </citation>
    <scope>NUCLEOTIDE SEQUENCE [LARGE SCALE GENOMIC DNA]</scope>
    <source>
        <strain evidence="2">cv. Niubang</strain>
    </source>
</reference>
<accession>A0ACB9EGQ6</accession>
<name>A0ACB9EGQ6_ARCLA</name>
<reference evidence="1 2" key="2">
    <citation type="journal article" date="2022" name="Mol. Ecol. Resour.">
        <title>The genomes of chicory, endive, great burdock and yacon provide insights into Asteraceae paleo-polyploidization history and plant inulin production.</title>
        <authorList>
            <person name="Fan W."/>
            <person name="Wang S."/>
            <person name="Wang H."/>
            <person name="Wang A."/>
            <person name="Jiang F."/>
            <person name="Liu H."/>
            <person name="Zhao H."/>
            <person name="Xu D."/>
            <person name="Zhang Y."/>
        </authorList>
    </citation>
    <scope>NUCLEOTIDE SEQUENCE [LARGE SCALE GENOMIC DNA]</scope>
    <source>
        <strain evidence="2">cv. Niubang</strain>
    </source>
</reference>
<dbReference type="Proteomes" id="UP001055879">
    <property type="component" value="Linkage Group LG02"/>
</dbReference>
<protein>
    <submittedName>
        <fullName evidence="1">Uncharacterized protein</fullName>
    </submittedName>
</protein>
<dbReference type="EMBL" id="CM042048">
    <property type="protein sequence ID" value="KAI3757997.1"/>
    <property type="molecule type" value="Genomic_DNA"/>
</dbReference>
<keyword evidence="2" id="KW-1185">Reference proteome</keyword>
<sequence>MENEDDNTRPESIPHELVSEILTRLPVKSLTRFRSVSTRWNSTITNPSFAKCHFSRSAASGGAAVTLTVTFINRFNSQRSIFSVTIPPNQTRSAPNPTHILTIPGFAHPFVSQSLNGLICFNLGAMCVCNPSTREFVKLPWTQTETPPPSPASAHHRTNAFGFDPVSNAHKVLDTWITCHGNEMIMEHRVFTVGCRSNKWRRIADGPPYFPFDERVCINGQIYFRGLTSMVDSEKTVMVAFDVNREEFRFIQMRDDAVFNSEDAVVMEHDGRLAIVDHQGVRNGEDNVMVMWVLMDEKWVKKRVEIPAMYSEINDRGRYKFAGTTFSGEMIFAERRLGKPFYVVLYDIKKNEGRKVEICGLTDFESTCNNLLMNVTSVNEHAESIISLT</sequence>
<proteinExistence type="predicted"/>
<organism evidence="1 2">
    <name type="scientific">Arctium lappa</name>
    <name type="common">Greater burdock</name>
    <name type="synonym">Lappa major</name>
    <dbReference type="NCBI Taxonomy" id="4217"/>
    <lineage>
        <taxon>Eukaryota</taxon>
        <taxon>Viridiplantae</taxon>
        <taxon>Streptophyta</taxon>
        <taxon>Embryophyta</taxon>
        <taxon>Tracheophyta</taxon>
        <taxon>Spermatophyta</taxon>
        <taxon>Magnoliopsida</taxon>
        <taxon>eudicotyledons</taxon>
        <taxon>Gunneridae</taxon>
        <taxon>Pentapetalae</taxon>
        <taxon>asterids</taxon>
        <taxon>campanulids</taxon>
        <taxon>Asterales</taxon>
        <taxon>Asteraceae</taxon>
        <taxon>Carduoideae</taxon>
        <taxon>Cardueae</taxon>
        <taxon>Arctiinae</taxon>
        <taxon>Arctium</taxon>
    </lineage>
</organism>
<gene>
    <name evidence="1" type="ORF">L6452_05543</name>
</gene>
<comment type="caution">
    <text evidence="1">The sequence shown here is derived from an EMBL/GenBank/DDBJ whole genome shotgun (WGS) entry which is preliminary data.</text>
</comment>